<evidence type="ECO:0000256" key="2">
    <source>
        <dbReference type="SAM" id="SignalP"/>
    </source>
</evidence>
<dbReference type="GeneID" id="98129100"/>
<evidence type="ECO:0000313" key="3">
    <source>
        <dbReference type="EMBL" id="KAL2271405.1"/>
    </source>
</evidence>
<keyword evidence="1" id="KW-0812">Transmembrane</keyword>
<evidence type="ECO:0000256" key="1">
    <source>
        <dbReference type="SAM" id="Phobius"/>
    </source>
</evidence>
<sequence length="161" mass="17157">MLSALVFDMVVVAARAVFGAENDNTAAGVGCPSPSAGPLYVVADAALQRDGFADRKAMDGAVPDSKLHDKVSSWVADVMLWTGPLTAIGGPVGLFVSFMWVAVRSNIRIAGRSVGRILSLLLRALPTITPAVKWLLCGTRFVVACLVWMAAFFLRFFWGLA</sequence>
<evidence type="ECO:0000313" key="4">
    <source>
        <dbReference type="Proteomes" id="UP001600064"/>
    </source>
</evidence>
<dbReference type="EMBL" id="JAZGUE010000001">
    <property type="protein sequence ID" value="KAL2271405.1"/>
    <property type="molecule type" value="Genomic_DNA"/>
</dbReference>
<proteinExistence type="predicted"/>
<keyword evidence="2" id="KW-0732">Signal</keyword>
<reference evidence="3 4" key="1">
    <citation type="journal article" date="2024" name="Commun. Biol.">
        <title>Comparative genomic analysis of thermophilic fungi reveals convergent evolutionary adaptations and gene losses.</title>
        <authorList>
            <person name="Steindorff A.S."/>
            <person name="Aguilar-Pontes M.V."/>
            <person name="Robinson A.J."/>
            <person name="Andreopoulos B."/>
            <person name="LaButti K."/>
            <person name="Kuo A."/>
            <person name="Mondo S."/>
            <person name="Riley R."/>
            <person name="Otillar R."/>
            <person name="Haridas S."/>
            <person name="Lipzen A."/>
            <person name="Grimwood J."/>
            <person name="Schmutz J."/>
            <person name="Clum A."/>
            <person name="Reid I.D."/>
            <person name="Moisan M.C."/>
            <person name="Butler G."/>
            <person name="Nguyen T.T.M."/>
            <person name="Dewar K."/>
            <person name="Conant G."/>
            <person name="Drula E."/>
            <person name="Henrissat B."/>
            <person name="Hansel C."/>
            <person name="Singer S."/>
            <person name="Hutchinson M.I."/>
            <person name="de Vries R.P."/>
            <person name="Natvig D.O."/>
            <person name="Powell A.J."/>
            <person name="Tsang A."/>
            <person name="Grigoriev I.V."/>
        </authorList>
    </citation>
    <scope>NUCLEOTIDE SEQUENCE [LARGE SCALE GENOMIC DNA]</scope>
    <source>
        <strain evidence="3 4">ATCC 22073</strain>
    </source>
</reference>
<comment type="caution">
    <text evidence="3">The sequence shown here is derived from an EMBL/GenBank/DDBJ whole genome shotgun (WGS) entry which is preliminary data.</text>
</comment>
<gene>
    <name evidence="3" type="ORF">VTJ83DRAFT_776</name>
</gene>
<dbReference type="RefSeq" id="XP_070870129.1">
    <property type="nucleotide sequence ID" value="XM_071014456.1"/>
</dbReference>
<protein>
    <recommendedName>
        <fullName evidence="5">RDD domain-containing protein</fullName>
    </recommendedName>
</protein>
<organism evidence="3 4">
    <name type="scientific">Remersonia thermophila</name>
    <dbReference type="NCBI Taxonomy" id="72144"/>
    <lineage>
        <taxon>Eukaryota</taxon>
        <taxon>Fungi</taxon>
        <taxon>Dikarya</taxon>
        <taxon>Ascomycota</taxon>
        <taxon>Pezizomycotina</taxon>
        <taxon>Sordariomycetes</taxon>
        <taxon>Sordariomycetidae</taxon>
        <taxon>Sordariales</taxon>
        <taxon>Sordariales incertae sedis</taxon>
        <taxon>Remersonia</taxon>
    </lineage>
</organism>
<feature type="chain" id="PRO_5045833644" description="RDD domain-containing protein" evidence="2">
    <location>
        <begin position="20"/>
        <end position="161"/>
    </location>
</feature>
<name>A0ABR4DM06_9PEZI</name>
<feature type="signal peptide" evidence="2">
    <location>
        <begin position="1"/>
        <end position="19"/>
    </location>
</feature>
<dbReference type="Proteomes" id="UP001600064">
    <property type="component" value="Unassembled WGS sequence"/>
</dbReference>
<feature type="transmembrane region" description="Helical" evidence="1">
    <location>
        <begin position="78"/>
        <end position="102"/>
    </location>
</feature>
<evidence type="ECO:0008006" key="5">
    <source>
        <dbReference type="Google" id="ProtNLM"/>
    </source>
</evidence>
<keyword evidence="1" id="KW-1133">Transmembrane helix</keyword>
<accession>A0ABR4DM06</accession>
<keyword evidence="4" id="KW-1185">Reference proteome</keyword>
<keyword evidence="1" id="KW-0472">Membrane</keyword>
<feature type="transmembrane region" description="Helical" evidence="1">
    <location>
        <begin position="141"/>
        <end position="158"/>
    </location>
</feature>